<evidence type="ECO:0000256" key="1">
    <source>
        <dbReference type="SAM" id="SignalP"/>
    </source>
</evidence>
<dbReference type="Proteomes" id="UP000294927">
    <property type="component" value="Unassembled WGS sequence"/>
</dbReference>
<evidence type="ECO:0000259" key="2">
    <source>
        <dbReference type="Pfam" id="PF13449"/>
    </source>
</evidence>
<proteinExistence type="predicted"/>
<reference evidence="3 4" key="1">
    <citation type="submission" date="2019-03" db="EMBL/GenBank/DDBJ databases">
        <title>Genomic Encyclopedia of Archaeal and Bacterial Type Strains, Phase II (KMG-II): from individual species to whole genera.</title>
        <authorList>
            <person name="Goeker M."/>
        </authorList>
    </citation>
    <scope>NUCLEOTIDE SEQUENCE [LARGE SCALE GENOMIC DNA]</scope>
    <source>
        <strain evidence="3 4">DSM 45499</strain>
    </source>
</reference>
<feature type="domain" description="Phytase-like" evidence="2">
    <location>
        <begin position="47"/>
        <end position="322"/>
    </location>
</feature>
<dbReference type="InterPro" id="IPR027372">
    <property type="entry name" value="Phytase-like_dom"/>
</dbReference>
<gene>
    <name evidence="3" type="ORF">CLV71_104124</name>
</gene>
<accession>A0A4R7VUK9</accession>
<protein>
    <recommendedName>
        <fullName evidence="2">Phytase-like domain-containing protein</fullName>
    </recommendedName>
</protein>
<evidence type="ECO:0000313" key="3">
    <source>
        <dbReference type="EMBL" id="TDV53656.1"/>
    </source>
</evidence>
<keyword evidence="1" id="KW-0732">Signal</keyword>
<organism evidence="3 4">
    <name type="scientific">Actinophytocola oryzae</name>
    <dbReference type="NCBI Taxonomy" id="502181"/>
    <lineage>
        <taxon>Bacteria</taxon>
        <taxon>Bacillati</taxon>
        <taxon>Actinomycetota</taxon>
        <taxon>Actinomycetes</taxon>
        <taxon>Pseudonocardiales</taxon>
        <taxon>Pseudonocardiaceae</taxon>
    </lineage>
</organism>
<dbReference type="Pfam" id="PF13449">
    <property type="entry name" value="Phytase-like"/>
    <property type="match status" value="1"/>
</dbReference>
<sequence>MKRRLTAAALVAAVSTVVVPGIASADPVVAVDGYSFRVLDEELVSGVNNLSGIDYLDGGYVAISDDESRVYSATLPVTATGFGRQGRVTTTKLREADGTSFPQGGEAVRVDPADGSLLWANPGVRTRRTTLDSTVQRSAATGTFVAQYPAAPHTAAVAGEGVRDGGGVAGLTFNPTGSLVISALASPLVQDGGTTVRVSFANRTTGAVLSQLAYELDAAPRRGTNELAEILTVDASHYLVLEHAVDSRGRDSVRLYEAGTIGARSVLPFASVIGATYTPMTKRLLVDFSDLHLHHDTNLAGMTWGPTLESGERTLVLASDNDCGGRTQLVALAVTLS</sequence>
<dbReference type="AlphaFoldDB" id="A0A4R7VUK9"/>
<name>A0A4R7VUK9_9PSEU</name>
<comment type="caution">
    <text evidence="3">The sequence shown here is derived from an EMBL/GenBank/DDBJ whole genome shotgun (WGS) entry which is preliminary data.</text>
</comment>
<feature type="chain" id="PRO_5020277111" description="Phytase-like domain-containing protein" evidence="1">
    <location>
        <begin position="26"/>
        <end position="337"/>
    </location>
</feature>
<evidence type="ECO:0000313" key="4">
    <source>
        <dbReference type="Proteomes" id="UP000294927"/>
    </source>
</evidence>
<feature type="signal peptide" evidence="1">
    <location>
        <begin position="1"/>
        <end position="25"/>
    </location>
</feature>
<keyword evidence="4" id="KW-1185">Reference proteome</keyword>
<dbReference type="RefSeq" id="WP_166664051.1">
    <property type="nucleotide sequence ID" value="NZ_SOCP01000004.1"/>
</dbReference>
<dbReference type="EMBL" id="SOCP01000004">
    <property type="protein sequence ID" value="TDV53656.1"/>
    <property type="molecule type" value="Genomic_DNA"/>
</dbReference>